<keyword evidence="12" id="KW-0472">Membrane</keyword>
<accession>A0A2R6NZF3</accession>
<dbReference type="SUPFAM" id="SSF48264">
    <property type="entry name" value="Cytochrome P450"/>
    <property type="match status" value="1"/>
</dbReference>
<keyword evidence="10 13" id="KW-0408">Iron</keyword>
<dbReference type="STRING" id="98765.A0A2R6NZF3"/>
<evidence type="ECO:0000256" key="10">
    <source>
        <dbReference type="ARBA" id="ARBA00023004"/>
    </source>
</evidence>
<gene>
    <name evidence="15" type="ORF">PHLCEN_2v6535</name>
</gene>
<keyword evidence="16" id="KW-1185">Reference proteome</keyword>
<dbReference type="InterPro" id="IPR017972">
    <property type="entry name" value="Cyt_P450_CS"/>
</dbReference>
<name>A0A2R6NZF3_9APHY</name>
<dbReference type="InterPro" id="IPR050364">
    <property type="entry name" value="Cytochrome_P450_fung"/>
</dbReference>
<dbReference type="GO" id="GO:0004497">
    <property type="term" value="F:monooxygenase activity"/>
    <property type="evidence" value="ECO:0007669"/>
    <property type="project" value="UniProtKB-KW"/>
</dbReference>
<dbReference type="PRINTS" id="PR00463">
    <property type="entry name" value="EP450I"/>
</dbReference>
<dbReference type="Proteomes" id="UP000186601">
    <property type="component" value="Unassembled WGS sequence"/>
</dbReference>
<evidence type="ECO:0000256" key="11">
    <source>
        <dbReference type="ARBA" id="ARBA00023033"/>
    </source>
</evidence>
<evidence type="ECO:0000256" key="5">
    <source>
        <dbReference type="ARBA" id="ARBA00022617"/>
    </source>
</evidence>
<evidence type="ECO:0000313" key="16">
    <source>
        <dbReference type="Proteomes" id="UP000186601"/>
    </source>
</evidence>
<evidence type="ECO:0000256" key="12">
    <source>
        <dbReference type="ARBA" id="ARBA00023136"/>
    </source>
</evidence>
<dbReference type="GO" id="GO:0016020">
    <property type="term" value="C:membrane"/>
    <property type="evidence" value="ECO:0007669"/>
    <property type="project" value="UniProtKB-SubCell"/>
</dbReference>
<dbReference type="PROSITE" id="PS00086">
    <property type="entry name" value="CYTOCHROME_P450"/>
    <property type="match status" value="1"/>
</dbReference>
<evidence type="ECO:0008006" key="17">
    <source>
        <dbReference type="Google" id="ProtNLM"/>
    </source>
</evidence>
<evidence type="ECO:0000256" key="6">
    <source>
        <dbReference type="ARBA" id="ARBA00022692"/>
    </source>
</evidence>
<dbReference type="AlphaFoldDB" id="A0A2R6NZF3"/>
<dbReference type="Gene3D" id="1.10.630.10">
    <property type="entry name" value="Cytochrome P450"/>
    <property type="match status" value="1"/>
</dbReference>
<keyword evidence="8" id="KW-1133">Transmembrane helix</keyword>
<evidence type="ECO:0000256" key="8">
    <source>
        <dbReference type="ARBA" id="ARBA00022989"/>
    </source>
</evidence>
<keyword evidence="6" id="KW-0812">Transmembrane</keyword>
<evidence type="ECO:0000313" key="15">
    <source>
        <dbReference type="EMBL" id="PSR81200.1"/>
    </source>
</evidence>
<keyword evidence="5 13" id="KW-0349">Heme</keyword>
<evidence type="ECO:0000256" key="9">
    <source>
        <dbReference type="ARBA" id="ARBA00023002"/>
    </source>
</evidence>
<keyword evidence="7 13" id="KW-0479">Metal-binding</keyword>
<evidence type="ECO:0000256" key="14">
    <source>
        <dbReference type="RuleBase" id="RU000461"/>
    </source>
</evidence>
<dbReference type="InterPro" id="IPR002401">
    <property type="entry name" value="Cyt_P450_E_grp-I"/>
</dbReference>
<evidence type="ECO:0000256" key="13">
    <source>
        <dbReference type="PIRSR" id="PIRSR602401-1"/>
    </source>
</evidence>
<protein>
    <recommendedName>
        <fullName evidence="17">Cytochrome P450</fullName>
    </recommendedName>
</protein>
<sequence length="465" mass="51904">MDGPGDKANELNHIGPVIYFHVFGREFVVLNTLKAAFDLFEKRSGVYSTKPRLVMAGELVARAQTSILFLSYGARLKECRRLVHSWVNKHAVSASWPAQEAGSYKLLGALLDDPEGFSEHIRTQAGSVILKLTYGIECKPVNDPHIAMAEQLSKITAQATQPGRWLCDSFPSLVHVPAWFPGAEFRRWAEQARKISTELVHIPFEIVRTSILNGTATPSWTANEIVDEKGHVKSAEEARDLITAAGTMYSGGIDTTVGAVRTFFLMMARHPEIQRKAQAEIDSVVGHERLPDINDRDSLPYISQLITEVLRFNPIAPIVPHSLDEDDVYEGHLIPKGAWVMVNLWAILHDPNTYRDPEEFRPERFEGTKEYPAEPDCTQISFGFGRRSCPGYHFAMSTLFYNFTHVLSAFNIEPIKDAEGKPQIPPPEFVAGHLRAPRPFKCAVVPRSLEKVKLVRQAVVAASGI</sequence>
<evidence type="ECO:0000256" key="1">
    <source>
        <dbReference type="ARBA" id="ARBA00001971"/>
    </source>
</evidence>
<dbReference type="EMBL" id="MLYV02000625">
    <property type="protein sequence ID" value="PSR81200.1"/>
    <property type="molecule type" value="Genomic_DNA"/>
</dbReference>
<dbReference type="GO" id="GO:0005506">
    <property type="term" value="F:iron ion binding"/>
    <property type="evidence" value="ECO:0007669"/>
    <property type="project" value="InterPro"/>
</dbReference>
<comment type="caution">
    <text evidence="15">The sequence shown here is derived from an EMBL/GenBank/DDBJ whole genome shotgun (WGS) entry which is preliminary data.</text>
</comment>
<dbReference type="PRINTS" id="PR00385">
    <property type="entry name" value="P450"/>
</dbReference>
<evidence type="ECO:0000256" key="3">
    <source>
        <dbReference type="ARBA" id="ARBA00005179"/>
    </source>
</evidence>
<evidence type="ECO:0000256" key="7">
    <source>
        <dbReference type="ARBA" id="ARBA00022723"/>
    </source>
</evidence>
<dbReference type="PANTHER" id="PTHR46300:SF7">
    <property type="entry name" value="P450, PUTATIVE (EUROFUNG)-RELATED"/>
    <property type="match status" value="1"/>
</dbReference>
<comment type="pathway">
    <text evidence="3">Secondary metabolite biosynthesis.</text>
</comment>
<dbReference type="Pfam" id="PF00067">
    <property type="entry name" value="p450"/>
    <property type="match status" value="1"/>
</dbReference>
<keyword evidence="11 14" id="KW-0503">Monooxygenase</keyword>
<dbReference type="OrthoDB" id="2789670at2759"/>
<dbReference type="PANTHER" id="PTHR46300">
    <property type="entry name" value="P450, PUTATIVE (EUROFUNG)-RELATED-RELATED"/>
    <property type="match status" value="1"/>
</dbReference>
<evidence type="ECO:0000256" key="4">
    <source>
        <dbReference type="ARBA" id="ARBA00010617"/>
    </source>
</evidence>
<dbReference type="CDD" id="cd11065">
    <property type="entry name" value="CYP64-like"/>
    <property type="match status" value="1"/>
</dbReference>
<dbReference type="GO" id="GO:0020037">
    <property type="term" value="F:heme binding"/>
    <property type="evidence" value="ECO:0007669"/>
    <property type="project" value="InterPro"/>
</dbReference>
<keyword evidence="9 14" id="KW-0560">Oxidoreductase</keyword>
<feature type="binding site" description="axial binding residue" evidence="13">
    <location>
        <position position="389"/>
    </location>
    <ligand>
        <name>heme</name>
        <dbReference type="ChEBI" id="CHEBI:30413"/>
    </ligand>
    <ligandPart>
        <name>Fe</name>
        <dbReference type="ChEBI" id="CHEBI:18248"/>
    </ligandPart>
</feature>
<dbReference type="GO" id="GO:0016705">
    <property type="term" value="F:oxidoreductase activity, acting on paired donors, with incorporation or reduction of molecular oxygen"/>
    <property type="evidence" value="ECO:0007669"/>
    <property type="project" value="InterPro"/>
</dbReference>
<organism evidence="15 16">
    <name type="scientific">Hermanssonia centrifuga</name>
    <dbReference type="NCBI Taxonomy" id="98765"/>
    <lineage>
        <taxon>Eukaryota</taxon>
        <taxon>Fungi</taxon>
        <taxon>Dikarya</taxon>
        <taxon>Basidiomycota</taxon>
        <taxon>Agaricomycotina</taxon>
        <taxon>Agaricomycetes</taxon>
        <taxon>Polyporales</taxon>
        <taxon>Meruliaceae</taxon>
        <taxon>Hermanssonia</taxon>
    </lineage>
</organism>
<comment type="cofactor">
    <cofactor evidence="1 13">
        <name>heme</name>
        <dbReference type="ChEBI" id="CHEBI:30413"/>
    </cofactor>
</comment>
<dbReference type="InterPro" id="IPR036396">
    <property type="entry name" value="Cyt_P450_sf"/>
</dbReference>
<dbReference type="InterPro" id="IPR001128">
    <property type="entry name" value="Cyt_P450"/>
</dbReference>
<reference evidence="15 16" key="1">
    <citation type="submission" date="2018-02" db="EMBL/GenBank/DDBJ databases">
        <title>Genome sequence of the basidiomycete white-rot fungus Phlebia centrifuga.</title>
        <authorList>
            <person name="Granchi Z."/>
            <person name="Peng M."/>
            <person name="de Vries R.P."/>
            <person name="Hilden K."/>
            <person name="Makela M.R."/>
            <person name="Grigoriev I."/>
            <person name="Riley R."/>
        </authorList>
    </citation>
    <scope>NUCLEOTIDE SEQUENCE [LARGE SCALE GENOMIC DNA]</scope>
    <source>
        <strain evidence="15 16">FBCC195</strain>
    </source>
</reference>
<comment type="subcellular location">
    <subcellularLocation>
        <location evidence="2">Membrane</location>
        <topology evidence="2">Single-pass membrane protein</topology>
    </subcellularLocation>
</comment>
<proteinExistence type="inferred from homology"/>
<comment type="similarity">
    <text evidence="4 14">Belongs to the cytochrome P450 family.</text>
</comment>
<evidence type="ECO:0000256" key="2">
    <source>
        <dbReference type="ARBA" id="ARBA00004167"/>
    </source>
</evidence>